<gene>
    <name evidence="8" type="ORF">HMPREF3200_00247</name>
</gene>
<dbReference type="EMBL" id="LRPM01000005">
    <property type="protein sequence ID" value="KWZ79189.1"/>
    <property type="molecule type" value="Genomic_DNA"/>
</dbReference>
<evidence type="ECO:0000256" key="5">
    <source>
        <dbReference type="ARBA" id="ARBA00023136"/>
    </source>
</evidence>
<evidence type="ECO:0000313" key="9">
    <source>
        <dbReference type="Proteomes" id="UP000070383"/>
    </source>
</evidence>
<feature type="transmembrane region" description="Helical" evidence="6">
    <location>
        <begin position="113"/>
        <end position="129"/>
    </location>
</feature>
<feature type="transmembrane region" description="Helical" evidence="6">
    <location>
        <begin position="179"/>
        <end position="201"/>
    </location>
</feature>
<feature type="domain" description="PhoU" evidence="7">
    <location>
        <begin position="457"/>
        <end position="541"/>
    </location>
</feature>
<dbReference type="SUPFAM" id="SSF109755">
    <property type="entry name" value="PhoU-like"/>
    <property type="match status" value="1"/>
</dbReference>
<dbReference type="InterPro" id="IPR003841">
    <property type="entry name" value="Na/Pi_transpt"/>
</dbReference>
<dbReference type="AlphaFoldDB" id="A0A133KHZ0"/>
<feature type="transmembrane region" description="Helical" evidence="6">
    <location>
        <begin position="89"/>
        <end position="107"/>
    </location>
</feature>
<evidence type="ECO:0000313" key="8">
    <source>
        <dbReference type="EMBL" id="KWZ79189.1"/>
    </source>
</evidence>
<evidence type="ECO:0000256" key="3">
    <source>
        <dbReference type="ARBA" id="ARBA00022692"/>
    </source>
</evidence>
<dbReference type="NCBIfam" id="NF037997">
    <property type="entry name" value="Na_Pi_symport"/>
    <property type="match status" value="1"/>
</dbReference>
<dbReference type="Gene3D" id="1.20.58.220">
    <property type="entry name" value="Phosphate transport system protein phou homolog 2, domain 2"/>
    <property type="match status" value="1"/>
</dbReference>
<sequence length="576" mass="63370">MQLQSLSSLQWNLIAGGLAIFLFGISLMGEALTSFAGPKLRGYVEKYTSNPIMGVLVGIVITGLIQSSSATTVIAISFVRAGVMSLEQAIGVILGANIGTTVTSILIGFDLGYLSYFIALIGVVITMFSSKRRNKYVGEIMLGFGLLFIGLEMMGGSLTELKNIDGFDKIVANMAQNPIIAVLIGAALTALIQSSSAFIGIIQSLFASGAIDLSVALGLMFGANIGTCITAVLASLGGSLSARRTSTFHVLFNVMISLIFLLFLNPYETLVRSIADFLGTNKLMTIAVGHFTFNFIGMIIFIPLIKYVAKALNKIIPGKDSIFSDLGNLELDERLIETFPVGALDQIESAILKESKVALETIKQTKKYLLEKDRKYLETANQAESIVNDMDTKIQAYLLSIAQNSSHMDIEAEVQNYLQIQINVERTSDLAQNLGEYYEEIYESGASYNEEALSDLEDIYNLVINNFVNSIEVFNNKNEVLFRRLGEDEAALDLMETNLRKAHYKRLANGEDMTTIASYVFNDILSTMERIGDHAYNIARITMEPVKIHDTLSHRKFEDGDEEIIKAYDKIEKHIN</sequence>
<dbReference type="Proteomes" id="UP000070383">
    <property type="component" value="Unassembled WGS sequence"/>
</dbReference>
<dbReference type="InterPro" id="IPR004633">
    <property type="entry name" value="NaPi_cotrn-rel/YqeW-like"/>
</dbReference>
<name>A0A133KHZ0_9FIRM</name>
<feature type="transmembrane region" description="Helical" evidence="6">
    <location>
        <begin position="213"/>
        <end position="234"/>
    </location>
</feature>
<dbReference type="GO" id="GO:0005436">
    <property type="term" value="F:sodium:phosphate symporter activity"/>
    <property type="evidence" value="ECO:0007669"/>
    <property type="project" value="InterPro"/>
</dbReference>
<dbReference type="NCBIfam" id="TIGR00704">
    <property type="entry name" value="NaPi_cotrn_rel"/>
    <property type="match status" value="1"/>
</dbReference>
<accession>A0A133KHZ0</accession>
<dbReference type="Pfam" id="PF02690">
    <property type="entry name" value="Na_Pi_cotrans"/>
    <property type="match status" value="2"/>
</dbReference>
<comment type="subcellular location">
    <subcellularLocation>
        <location evidence="1">Cell membrane</location>
        <topology evidence="1">Multi-pass membrane protein</topology>
    </subcellularLocation>
</comment>
<feature type="transmembrane region" description="Helical" evidence="6">
    <location>
        <begin position="136"/>
        <end position="159"/>
    </location>
</feature>
<reference evidence="9" key="1">
    <citation type="submission" date="2016-01" db="EMBL/GenBank/DDBJ databases">
        <authorList>
            <person name="Mitreva M."/>
            <person name="Pepin K.H."/>
            <person name="Mihindukulasuriya K.A."/>
            <person name="Fulton R."/>
            <person name="Fronick C."/>
            <person name="O'Laughlin M."/>
            <person name="Miner T."/>
            <person name="Herter B."/>
            <person name="Rosa B.A."/>
            <person name="Cordes M."/>
            <person name="Tomlinson C."/>
            <person name="Wollam A."/>
            <person name="Palsikar V.B."/>
            <person name="Mardis E.R."/>
            <person name="Wilson R.K."/>
        </authorList>
    </citation>
    <scope>NUCLEOTIDE SEQUENCE [LARGE SCALE GENOMIC DNA]</scope>
    <source>
        <strain evidence="9">MJR8151</strain>
    </source>
</reference>
<dbReference type="PATRIC" id="fig|33036.3.peg.250"/>
<dbReference type="InterPro" id="IPR026022">
    <property type="entry name" value="PhoU_dom"/>
</dbReference>
<dbReference type="PANTHER" id="PTHR10010:SF46">
    <property type="entry name" value="SODIUM-DEPENDENT PHOSPHATE TRANSPORT PROTEIN 2B"/>
    <property type="match status" value="1"/>
</dbReference>
<protein>
    <submittedName>
        <fullName evidence="8">Na/Pi-cotransporter II-like protein</fullName>
    </submittedName>
</protein>
<evidence type="ECO:0000256" key="4">
    <source>
        <dbReference type="ARBA" id="ARBA00022989"/>
    </source>
</evidence>
<feature type="transmembrane region" description="Helical" evidence="6">
    <location>
        <begin position="52"/>
        <end position="77"/>
    </location>
</feature>
<keyword evidence="2" id="KW-1003">Cell membrane</keyword>
<dbReference type="GO" id="GO:0005886">
    <property type="term" value="C:plasma membrane"/>
    <property type="evidence" value="ECO:0007669"/>
    <property type="project" value="UniProtKB-SubCell"/>
</dbReference>
<keyword evidence="9" id="KW-1185">Reference proteome</keyword>
<feature type="transmembrane region" description="Helical" evidence="6">
    <location>
        <begin position="285"/>
        <end position="305"/>
    </location>
</feature>
<feature type="transmembrane region" description="Helical" evidence="6">
    <location>
        <begin position="246"/>
        <end position="264"/>
    </location>
</feature>
<dbReference type="RefSeq" id="WP_060928916.1">
    <property type="nucleotide sequence ID" value="NZ_KQ955248.1"/>
</dbReference>
<keyword evidence="5 6" id="KW-0472">Membrane</keyword>
<organism evidence="8 9">
    <name type="scientific">Anaerococcus tetradius</name>
    <dbReference type="NCBI Taxonomy" id="33036"/>
    <lineage>
        <taxon>Bacteria</taxon>
        <taxon>Bacillati</taxon>
        <taxon>Bacillota</taxon>
        <taxon>Tissierellia</taxon>
        <taxon>Tissierellales</taxon>
        <taxon>Peptoniphilaceae</taxon>
        <taxon>Anaerococcus</taxon>
    </lineage>
</organism>
<evidence type="ECO:0000256" key="1">
    <source>
        <dbReference type="ARBA" id="ARBA00004651"/>
    </source>
</evidence>
<evidence type="ECO:0000256" key="2">
    <source>
        <dbReference type="ARBA" id="ARBA00022475"/>
    </source>
</evidence>
<dbReference type="OrthoDB" id="9763003at2"/>
<dbReference type="STRING" id="33036.HMPREF3200_00247"/>
<evidence type="ECO:0000259" key="7">
    <source>
        <dbReference type="Pfam" id="PF01895"/>
    </source>
</evidence>
<feature type="transmembrane region" description="Helical" evidence="6">
    <location>
        <begin position="12"/>
        <end position="32"/>
    </location>
</feature>
<proteinExistence type="predicted"/>
<dbReference type="GO" id="GO:0044341">
    <property type="term" value="P:sodium-dependent phosphate transport"/>
    <property type="evidence" value="ECO:0007669"/>
    <property type="project" value="InterPro"/>
</dbReference>
<keyword evidence="4 6" id="KW-1133">Transmembrane helix</keyword>
<comment type="caution">
    <text evidence="8">The sequence shown here is derived from an EMBL/GenBank/DDBJ whole genome shotgun (WGS) entry which is preliminary data.</text>
</comment>
<keyword evidence="3 6" id="KW-0812">Transmembrane</keyword>
<dbReference type="InterPro" id="IPR038078">
    <property type="entry name" value="PhoU-like_sf"/>
</dbReference>
<evidence type="ECO:0000256" key="6">
    <source>
        <dbReference type="SAM" id="Phobius"/>
    </source>
</evidence>
<dbReference type="PANTHER" id="PTHR10010">
    <property type="entry name" value="SOLUTE CARRIER FAMILY 34 SODIUM PHOSPHATE , MEMBER 2-RELATED"/>
    <property type="match status" value="1"/>
</dbReference>
<dbReference type="Pfam" id="PF01895">
    <property type="entry name" value="PhoU"/>
    <property type="match status" value="1"/>
</dbReference>